<dbReference type="GO" id="GO:0016301">
    <property type="term" value="F:kinase activity"/>
    <property type="evidence" value="ECO:0007669"/>
    <property type="project" value="UniProtKB-KW"/>
</dbReference>
<dbReference type="EMBL" id="DWVZ01000140">
    <property type="protein sequence ID" value="HJC63956.1"/>
    <property type="molecule type" value="Genomic_DNA"/>
</dbReference>
<comment type="caution">
    <text evidence="1">The sequence shown here is derived from an EMBL/GenBank/DDBJ whole genome shotgun (WGS) entry which is preliminary data.</text>
</comment>
<gene>
    <name evidence="1" type="ORF">H9753_10130</name>
</gene>
<dbReference type="AlphaFoldDB" id="A0A9D2TCF4"/>
<reference evidence="1" key="2">
    <citation type="submission" date="2021-04" db="EMBL/GenBank/DDBJ databases">
        <authorList>
            <person name="Gilroy R."/>
        </authorList>
    </citation>
    <scope>NUCLEOTIDE SEQUENCE</scope>
    <source>
        <strain evidence="1">ChiBcec2-3848</strain>
    </source>
</reference>
<proteinExistence type="predicted"/>
<organism evidence="1 2">
    <name type="scientific">Candidatus Blautia merdavium</name>
    <dbReference type="NCBI Taxonomy" id="2838494"/>
    <lineage>
        <taxon>Bacteria</taxon>
        <taxon>Bacillati</taxon>
        <taxon>Bacillota</taxon>
        <taxon>Clostridia</taxon>
        <taxon>Lachnospirales</taxon>
        <taxon>Lachnospiraceae</taxon>
        <taxon>Blautia</taxon>
    </lineage>
</organism>
<keyword evidence="1" id="KW-0418">Kinase</keyword>
<name>A0A9D2TCF4_9FIRM</name>
<dbReference type="Proteomes" id="UP000823886">
    <property type="component" value="Unassembled WGS sequence"/>
</dbReference>
<protein>
    <submittedName>
        <fullName evidence="1">Kinase</fullName>
    </submittedName>
</protein>
<evidence type="ECO:0000313" key="1">
    <source>
        <dbReference type="EMBL" id="HJC63956.1"/>
    </source>
</evidence>
<accession>A0A9D2TCF4</accession>
<keyword evidence="1" id="KW-0808">Transferase</keyword>
<sequence length="79" mass="9327">MRLEKLQNLLKEKKFPFIYTEADGCGSVDFEYRGVAYHVWEFQDQGTWGAETNVKTVGRHEDLLGNYEEEIIELVKNWN</sequence>
<evidence type="ECO:0000313" key="2">
    <source>
        <dbReference type="Proteomes" id="UP000823886"/>
    </source>
</evidence>
<reference evidence="1" key="1">
    <citation type="journal article" date="2021" name="PeerJ">
        <title>Extensive microbial diversity within the chicken gut microbiome revealed by metagenomics and culture.</title>
        <authorList>
            <person name="Gilroy R."/>
            <person name="Ravi A."/>
            <person name="Getino M."/>
            <person name="Pursley I."/>
            <person name="Horton D.L."/>
            <person name="Alikhan N.F."/>
            <person name="Baker D."/>
            <person name="Gharbi K."/>
            <person name="Hall N."/>
            <person name="Watson M."/>
            <person name="Adriaenssens E.M."/>
            <person name="Foster-Nyarko E."/>
            <person name="Jarju S."/>
            <person name="Secka A."/>
            <person name="Antonio M."/>
            <person name="Oren A."/>
            <person name="Chaudhuri R.R."/>
            <person name="La Ragione R."/>
            <person name="Hildebrand F."/>
            <person name="Pallen M.J."/>
        </authorList>
    </citation>
    <scope>NUCLEOTIDE SEQUENCE</scope>
    <source>
        <strain evidence="1">ChiBcec2-3848</strain>
    </source>
</reference>